<protein>
    <recommendedName>
        <fullName evidence="5">Dioxygenase</fullName>
        <ecNumber evidence="5">1.13.11.-</ecNumber>
    </recommendedName>
</protein>
<dbReference type="Proteomes" id="UP001241603">
    <property type="component" value="Unassembled WGS sequence"/>
</dbReference>
<keyword evidence="5 6" id="KW-0223">Dioxygenase</keyword>
<dbReference type="EMBL" id="JAUSVO010000004">
    <property type="protein sequence ID" value="MDQ0438867.1"/>
    <property type="molecule type" value="Genomic_DNA"/>
</dbReference>
<dbReference type="PANTHER" id="PTHR10543">
    <property type="entry name" value="BETA-CAROTENE DIOXYGENASE"/>
    <property type="match status" value="1"/>
</dbReference>
<dbReference type="RefSeq" id="WP_266349745.1">
    <property type="nucleotide sequence ID" value="NZ_JAPKNG010000004.1"/>
</dbReference>
<evidence type="ECO:0000313" key="7">
    <source>
        <dbReference type="Proteomes" id="UP001241603"/>
    </source>
</evidence>
<sequence>MTEFSWQLRTAPIDWVSDDPQLSGNFAPIGPEIAADDLEVTAGAIPPELSGVYMRNGPNPEFKPIAYTYPMDGDGMIHAVYFDNGRARYRNRFVHTRGLETERRAGRAVYGSVMRPFPVDPALVGPHGDPGPVKSGAYINILRHGDHLIALGEAQPSYEMTMELETIGEWRAGTDSVIELGAHNRRHPTTGDLFALAYSVFEPVVTFHHIDRAGRLKRSFPVTLSMPSMIHDFVLTERTIVLLVGPVVFDVEAPAAGKPFLQWRPELGTRIGLIPLDGTAPRWLDAEPFHVFHFANGFERGEEIVVDFVRHQSFGVRSGGGDRPPMLHRLVIRPGHSSVDETPLADFMTEFPRINDRHEALPSRFAYLPTLTETFGIDHPARAIFNALVKVDTETGATVRHDLGNRIAGEPVFIPKPHETREDAGYLAVYAYDPQTASSDLVLLDAEHPDSDPVAVIRMPQRVPQGLHGNWMARS</sequence>
<dbReference type="PANTHER" id="PTHR10543:SF89">
    <property type="entry name" value="CAROTENOID 9,10(9',10')-CLEAVAGE DIOXYGENASE 1"/>
    <property type="match status" value="1"/>
</dbReference>
<dbReference type="GO" id="GO:0051213">
    <property type="term" value="F:dioxygenase activity"/>
    <property type="evidence" value="ECO:0007669"/>
    <property type="project" value="UniProtKB-KW"/>
</dbReference>
<dbReference type="Pfam" id="PF03055">
    <property type="entry name" value="RPE65"/>
    <property type="match status" value="1"/>
</dbReference>
<evidence type="ECO:0000256" key="3">
    <source>
        <dbReference type="ARBA" id="ARBA00023002"/>
    </source>
</evidence>
<organism evidence="6 7">
    <name type="scientific">Kaistia dalseonensis</name>
    <dbReference type="NCBI Taxonomy" id="410840"/>
    <lineage>
        <taxon>Bacteria</taxon>
        <taxon>Pseudomonadati</taxon>
        <taxon>Pseudomonadota</taxon>
        <taxon>Alphaproteobacteria</taxon>
        <taxon>Hyphomicrobiales</taxon>
        <taxon>Kaistiaceae</taxon>
        <taxon>Kaistia</taxon>
    </lineage>
</organism>
<name>A0ABU0HA53_9HYPH</name>
<evidence type="ECO:0000313" key="6">
    <source>
        <dbReference type="EMBL" id="MDQ0438867.1"/>
    </source>
</evidence>
<comment type="similarity">
    <text evidence="1 5">Belongs to the carotenoid oxygenase family.</text>
</comment>
<evidence type="ECO:0000256" key="1">
    <source>
        <dbReference type="ARBA" id="ARBA00006787"/>
    </source>
</evidence>
<accession>A0ABU0HA53</accession>
<gene>
    <name evidence="6" type="ORF">QO014_003262</name>
</gene>
<proteinExistence type="inferred from homology"/>
<dbReference type="InterPro" id="IPR004294">
    <property type="entry name" value="Carotenoid_Oase"/>
</dbReference>
<dbReference type="EC" id="1.13.11.-" evidence="5"/>
<comment type="cofactor">
    <cofactor evidence="5">
        <name>Fe(2+)</name>
        <dbReference type="ChEBI" id="CHEBI:29033"/>
    </cofactor>
    <text evidence="5">Binds 1 Fe(2+) ion per subunit.</text>
</comment>
<keyword evidence="2 5" id="KW-0479">Metal-binding</keyword>
<evidence type="ECO:0000256" key="4">
    <source>
        <dbReference type="ARBA" id="ARBA00023004"/>
    </source>
</evidence>
<evidence type="ECO:0000256" key="5">
    <source>
        <dbReference type="RuleBase" id="RU364048"/>
    </source>
</evidence>
<keyword evidence="4 5" id="KW-0408">Iron</keyword>
<keyword evidence="3 5" id="KW-0560">Oxidoreductase</keyword>
<reference evidence="6 7" key="1">
    <citation type="submission" date="2023-07" db="EMBL/GenBank/DDBJ databases">
        <title>Genomic Encyclopedia of Type Strains, Phase IV (KMG-IV): sequencing the most valuable type-strain genomes for metagenomic binning, comparative biology and taxonomic classification.</title>
        <authorList>
            <person name="Goeker M."/>
        </authorList>
    </citation>
    <scope>NUCLEOTIDE SEQUENCE [LARGE SCALE GENOMIC DNA]</scope>
    <source>
        <strain evidence="6 7">B6-8</strain>
    </source>
</reference>
<keyword evidence="7" id="KW-1185">Reference proteome</keyword>
<comment type="caution">
    <text evidence="6">The sequence shown here is derived from an EMBL/GenBank/DDBJ whole genome shotgun (WGS) entry which is preliminary data.</text>
</comment>
<evidence type="ECO:0000256" key="2">
    <source>
        <dbReference type="ARBA" id="ARBA00022723"/>
    </source>
</evidence>